<organism evidence="4 5">
    <name type="scientific">Dactylonectria estremocensis</name>
    <dbReference type="NCBI Taxonomy" id="1079267"/>
    <lineage>
        <taxon>Eukaryota</taxon>
        <taxon>Fungi</taxon>
        <taxon>Dikarya</taxon>
        <taxon>Ascomycota</taxon>
        <taxon>Pezizomycotina</taxon>
        <taxon>Sordariomycetes</taxon>
        <taxon>Hypocreomycetidae</taxon>
        <taxon>Hypocreales</taxon>
        <taxon>Nectriaceae</taxon>
        <taxon>Dactylonectria</taxon>
    </lineage>
</organism>
<evidence type="ECO:0000313" key="4">
    <source>
        <dbReference type="EMBL" id="KAH7118126.1"/>
    </source>
</evidence>
<dbReference type="OrthoDB" id="5795902at2759"/>
<reference evidence="4" key="1">
    <citation type="journal article" date="2021" name="Nat. Commun.">
        <title>Genetic determinants of endophytism in the Arabidopsis root mycobiome.</title>
        <authorList>
            <person name="Mesny F."/>
            <person name="Miyauchi S."/>
            <person name="Thiergart T."/>
            <person name="Pickel B."/>
            <person name="Atanasova L."/>
            <person name="Karlsson M."/>
            <person name="Huettel B."/>
            <person name="Barry K.W."/>
            <person name="Haridas S."/>
            <person name="Chen C."/>
            <person name="Bauer D."/>
            <person name="Andreopoulos W."/>
            <person name="Pangilinan J."/>
            <person name="LaButti K."/>
            <person name="Riley R."/>
            <person name="Lipzen A."/>
            <person name="Clum A."/>
            <person name="Drula E."/>
            <person name="Henrissat B."/>
            <person name="Kohler A."/>
            <person name="Grigoriev I.V."/>
            <person name="Martin F.M."/>
            <person name="Hacquard S."/>
        </authorList>
    </citation>
    <scope>NUCLEOTIDE SEQUENCE</scope>
    <source>
        <strain evidence="4">MPI-CAGE-AT-0021</strain>
    </source>
</reference>
<feature type="compositionally biased region" description="Basic residues" evidence="1">
    <location>
        <begin position="232"/>
        <end position="248"/>
    </location>
</feature>
<proteinExistence type="predicted"/>
<dbReference type="EMBL" id="JAGMUU010000033">
    <property type="protein sequence ID" value="KAH7118126.1"/>
    <property type="molecule type" value="Genomic_DNA"/>
</dbReference>
<dbReference type="InterPro" id="IPR013780">
    <property type="entry name" value="Glyco_hydro_b"/>
</dbReference>
<evidence type="ECO:0000259" key="3">
    <source>
        <dbReference type="Pfam" id="PF17801"/>
    </source>
</evidence>
<feature type="chain" id="PRO_5040199270" description="Alpha galactosidase C-terminal domain-containing protein" evidence="2">
    <location>
        <begin position="19"/>
        <end position="248"/>
    </location>
</feature>
<feature type="signal peptide" evidence="2">
    <location>
        <begin position="1"/>
        <end position="18"/>
    </location>
</feature>
<dbReference type="Gene3D" id="2.60.40.1180">
    <property type="entry name" value="Golgi alpha-mannosidase II"/>
    <property type="match status" value="1"/>
</dbReference>
<dbReference type="Proteomes" id="UP000717696">
    <property type="component" value="Unassembled WGS sequence"/>
</dbReference>
<dbReference type="Pfam" id="PF17801">
    <property type="entry name" value="Melibiase_C"/>
    <property type="match status" value="1"/>
</dbReference>
<dbReference type="InterPro" id="IPR041233">
    <property type="entry name" value="Melibiase_C"/>
</dbReference>
<feature type="domain" description="Alpha galactosidase C-terminal" evidence="3">
    <location>
        <begin position="76"/>
        <end position="148"/>
    </location>
</feature>
<accession>A0A9P9IEU7</accession>
<gene>
    <name evidence="4" type="ORF">B0J13DRAFT_652533</name>
</gene>
<name>A0A9P9IEU7_9HYPO</name>
<evidence type="ECO:0000256" key="2">
    <source>
        <dbReference type="SAM" id="SignalP"/>
    </source>
</evidence>
<feature type="compositionally biased region" description="Polar residues" evidence="1">
    <location>
        <begin position="222"/>
        <end position="231"/>
    </location>
</feature>
<evidence type="ECO:0000313" key="5">
    <source>
        <dbReference type="Proteomes" id="UP000717696"/>
    </source>
</evidence>
<dbReference type="AlphaFoldDB" id="A0A9P9IEU7"/>
<keyword evidence="5" id="KW-1185">Reference proteome</keyword>
<evidence type="ECO:0000256" key="1">
    <source>
        <dbReference type="SAM" id="MobiDB-lite"/>
    </source>
</evidence>
<comment type="caution">
    <text evidence="4">The sequence shown here is derived from an EMBL/GenBank/DDBJ whole genome shotgun (WGS) entry which is preliminary data.</text>
</comment>
<feature type="region of interest" description="Disordered" evidence="1">
    <location>
        <begin position="209"/>
        <end position="248"/>
    </location>
</feature>
<sequence length="248" mass="27553">MDLVTIWLVRTATDACLAALLGGRWGTRPLSGSRTKRQNFWANQKLRPLSGSTFAIAINQDSLGKQAELALRSTKEEWDLWVGELPGSRLVVGISNWRNNSQTVEVDLGLLGVAKADARDPWAGSDIVSLSGAQTVDLVGHEMKLWILSNIESTTPPQSTGYYSAVNAKLTGSAVLSQCGDEERLPIQGRIPGLRRECDYQLSQCLEQRRKDPRRGFRKTINLRSSSVQSRTNHRPRRGTPTALHRRH</sequence>
<dbReference type="SUPFAM" id="SSF51011">
    <property type="entry name" value="Glycosyl hydrolase domain"/>
    <property type="match status" value="1"/>
</dbReference>
<protein>
    <recommendedName>
        <fullName evidence="3">Alpha galactosidase C-terminal domain-containing protein</fullName>
    </recommendedName>
</protein>
<keyword evidence="2" id="KW-0732">Signal</keyword>